<proteinExistence type="predicted"/>
<dbReference type="EMBL" id="SIPC01000001">
    <property type="protein sequence ID" value="TAX74658.1"/>
    <property type="molecule type" value="Genomic_DNA"/>
</dbReference>
<sequence length="103" mass="11504">MTEKPRSRTLMRVQIMDKGSPVSAPITVVGRDAWTLQTLLDAGTRGFSSIERPAPRTSHYIFKLRRFGFAIETITEVHGGTYPGHHARYVLHSDVRVLEGKAA</sequence>
<organism evidence="2 3">
    <name type="scientific">Rhizobium leguminosarum</name>
    <dbReference type="NCBI Taxonomy" id="384"/>
    <lineage>
        <taxon>Bacteria</taxon>
        <taxon>Pseudomonadati</taxon>
        <taxon>Pseudomonadota</taxon>
        <taxon>Alphaproteobacteria</taxon>
        <taxon>Hyphomicrobiales</taxon>
        <taxon>Rhizobiaceae</taxon>
        <taxon>Rhizobium/Agrobacterium group</taxon>
        <taxon>Rhizobium</taxon>
    </lineage>
</organism>
<comment type="caution">
    <text evidence="2">The sequence shown here is derived from an EMBL/GenBank/DDBJ whole genome shotgun (WGS) entry which is preliminary data.</text>
</comment>
<dbReference type="Proteomes" id="UP000293652">
    <property type="component" value="Unassembled WGS sequence"/>
</dbReference>
<gene>
    <name evidence="2" type="ORF">ELI03_08595</name>
</gene>
<dbReference type="Pfam" id="PF22324">
    <property type="entry name" value="HTH_91"/>
    <property type="match status" value="1"/>
</dbReference>
<dbReference type="AlphaFoldDB" id="A0A4Q8Y7S7"/>
<dbReference type="InterPro" id="IPR054382">
    <property type="entry name" value="wHTH_alphaproteobact"/>
</dbReference>
<name>A0A4Q8Y7S7_RHILE</name>
<reference evidence="2 3" key="1">
    <citation type="submission" date="2019-02" db="EMBL/GenBank/DDBJ databases">
        <title>The genomic architecture of introgression among sibling species of bacteria.</title>
        <authorList>
            <person name="Cavassim M.I.A."/>
            <person name="Moeskjaer S."/>
            <person name="Moslemi C."/>
            <person name="Fields B."/>
            <person name="Bachmann A."/>
            <person name="Vilhjalmsson B."/>
            <person name="Schierup M.H."/>
            <person name="Young J.P.W."/>
            <person name="Andersen S.U."/>
        </authorList>
    </citation>
    <scope>NUCLEOTIDE SEQUENCE [LARGE SCALE GENOMIC DNA]</scope>
    <source>
        <strain evidence="2 3">SM145A</strain>
    </source>
</reference>
<evidence type="ECO:0000259" key="1">
    <source>
        <dbReference type="Pfam" id="PF22324"/>
    </source>
</evidence>
<evidence type="ECO:0000313" key="2">
    <source>
        <dbReference type="EMBL" id="TAX74658.1"/>
    </source>
</evidence>
<feature type="domain" description="Winged helix" evidence="1">
    <location>
        <begin position="26"/>
        <end position="100"/>
    </location>
</feature>
<protein>
    <recommendedName>
        <fullName evidence="1">Winged helix domain-containing protein</fullName>
    </recommendedName>
</protein>
<accession>A0A4Q8Y7S7</accession>
<evidence type="ECO:0000313" key="3">
    <source>
        <dbReference type="Proteomes" id="UP000293652"/>
    </source>
</evidence>